<dbReference type="Proteomes" id="UP000052230">
    <property type="component" value="Unassembled WGS sequence"/>
</dbReference>
<proteinExistence type="predicted"/>
<evidence type="ECO:0000313" key="3">
    <source>
        <dbReference type="Proteomes" id="UP000052230"/>
    </source>
</evidence>
<evidence type="ECO:0000256" key="1">
    <source>
        <dbReference type="SAM" id="MobiDB-lite"/>
    </source>
</evidence>
<dbReference type="EMBL" id="CCXZ01000187">
    <property type="protein sequence ID" value="CEG18720.1"/>
    <property type="molecule type" value="Genomic_DNA"/>
</dbReference>
<dbReference type="AlphaFoldDB" id="A0A0U5BYX4"/>
<gene>
    <name evidence="2" type="ORF">XAC3562_890038</name>
</gene>
<accession>A0A0U5BYX4</accession>
<organism evidence="2 3">
    <name type="scientific">Xanthomonas citri pv. citri</name>
    <dbReference type="NCBI Taxonomy" id="611301"/>
    <lineage>
        <taxon>Bacteria</taxon>
        <taxon>Pseudomonadati</taxon>
        <taxon>Pseudomonadota</taxon>
        <taxon>Gammaproteobacteria</taxon>
        <taxon>Lysobacterales</taxon>
        <taxon>Lysobacteraceae</taxon>
        <taxon>Xanthomonas</taxon>
    </lineage>
</organism>
<protein>
    <submittedName>
        <fullName evidence="2">Uncharacterized protein</fullName>
    </submittedName>
</protein>
<keyword evidence="3" id="KW-1185">Reference proteome</keyword>
<feature type="region of interest" description="Disordered" evidence="1">
    <location>
        <begin position="1"/>
        <end position="32"/>
    </location>
</feature>
<comment type="caution">
    <text evidence="2">The sequence shown here is derived from an EMBL/GenBank/DDBJ whole genome shotgun (WGS) entry which is preliminary data.</text>
</comment>
<name>A0A0U5BYX4_XANCI</name>
<evidence type="ECO:0000313" key="2">
    <source>
        <dbReference type="EMBL" id="CEG18720.1"/>
    </source>
</evidence>
<feature type="compositionally biased region" description="Basic and acidic residues" evidence="1">
    <location>
        <begin position="1"/>
        <end position="10"/>
    </location>
</feature>
<reference evidence="2 3" key="1">
    <citation type="submission" date="2014-09" db="EMBL/GenBank/DDBJ databases">
        <authorList>
            <person name="Regsiter A."/>
        </authorList>
    </citation>
    <scope>NUCLEOTIDE SEQUENCE [LARGE SCALE GENOMIC DNA]</scope>
</reference>
<sequence length="63" mass="6735">MQVPGHDGRAAYRGRAQHSSNPRAAITADDGRMGLSLPPADCLADVPRVPACTRLPTDLRRTP</sequence>